<dbReference type="Proteomes" id="UP000259173">
    <property type="component" value="Unassembled WGS sequence"/>
</dbReference>
<sequence length="97" mass="11410">MWGATIVPALFQFRLTMWLLAADKWAQTDCLAVIISVVAHLNLRIPCGGPLRWRRCRTGRKVKRPCREHSTMMEISFDSDFMPSRQYEEHEANYWPN</sequence>
<dbReference type="AlphaFoldDB" id="A0A3B9KXK8"/>
<feature type="non-terminal residue" evidence="1">
    <location>
        <position position="97"/>
    </location>
</feature>
<protein>
    <submittedName>
        <fullName evidence="1">Uncharacterized protein</fullName>
    </submittedName>
</protein>
<comment type="caution">
    <text evidence="1">The sequence shown here is derived from an EMBL/GenBank/DDBJ whole genome shotgun (WGS) entry which is preliminary data.</text>
</comment>
<dbReference type="EMBL" id="DMBR01000009">
    <property type="protein sequence ID" value="HAE92953.1"/>
    <property type="molecule type" value="Genomic_DNA"/>
</dbReference>
<gene>
    <name evidence="1" type="ORF">DCG65_00220</name>
</gene>
<evidence type="ECO:0000313" key="2">
    <source>
        <dbReference type="Proteomes" id="UP000259173"/>
    </source>
</evidence>
<proteinExistence type="predicted"/>
<accession>A0A3B9KXK8</accession>
<evidence type="ECO:0000313" key="1">
    <source>
        <dbReference type="EMBL" id="HAE92953.1"/>
    </source>
</evidence>
<organism evidence="1 2">
    <name type="scientific">Hyphomonas atlantica</name>
    <dbReference type="NCBI Taxonomy" id="1280948"/>
    <lineage>
        <taxon>Bacteria</taxon>
        <taxon>Pseudomonadati</taxon>
        <taxon>Pseudomonadota</taxon>
        <taxon>Alphaproteobacteria</taxon>
        <taxon>Hyphomonadales</taxon>
        <taxon>Hyphomonadaceae</taxon>
        <taxon>Hyphomonas</taxon>
    </lineage>
</organism>
<reference evidence="1 2" key="1">
    <citation type="journal article" date="2018" name="Nat. Biotechnol.">
        <title>A standardized bacterial taxonomy based on genome phylogeny substantially revises the tree of life.</title>
        <authorList>
            <person name="Parks D.H."/>
            <person name="Chuvochina M."/>
            <person name="Waite D.W."/>
            <person name="Rinke C."/>
            <person name="Skarshewski A."/>
            <person name="Chaumeil P.A."/>
            <person name="Hugenholtz P."/>
        </authorList>
    </citation>
    <scope>NUCLEOTIDE SEQUENCE [LARGE SCALE GENOMIC DNA]</scope>
    <source>
        <strain evidence="1">UBA8557</strain>
    </source>
</reference>
<name>A0A3B9KXK8_9PROT</name>